<accession>A0A8J9Y299</accession>
<proteinExistence type="predicted"/>
<gene>
    <name evidence="1" type="ORF">BINO364_LOCUS3020</name>
</gene>
<feature type="non-terminal residue" evidence="1">
    <location>
        <position position="87"/>
    </location>
</feature>
<dbReference type="AlphaFoldDB" id="A0A8J9Y299"/>
<evidence type="ECO:0000313" key="2">
    <source>
        <dbReference type="Proteomes" id="UP000838878"/>
    </source>
</evidence>
<reference evidence="1" key="1">
    <citation type="submission" date="2021-12" db="EMBL/GenBank/DDBJ databases">
        <authorList>
            <person name="Martin H S."/>
        </authorList>
    </citation>
    <scope>NUCLEOTIDE SEQUENCE</scope>
</reference>
<sequence length="87" mass="9317">MSRGIAILSIDTKQTKQNQRLACQLCAADTIVKTNPDCGMSEGVRRIAPVESQPLNTPRVRPSAASPQSPAKYLLTYARAGSGCLQD</sequence>
<dbReference type="EMBL" id="OV170231">
    <property type="protein sequence ID" value="CAH0716214.1"/>
    <property type="molecule type" value="Genomic_DNA"/>
</dbReference>
<protein>
    <submittedName>
        <fullName evidence="1">Uncharacterized protein</fullName>
    </submittedName>
</protein>
<evidence type="ECO:0000313" key="1">
    <source>
        <dbReference type="EMBL" id="CAH0716214.1"/>
    </source>
</evidence>
<name>A0A8J9Y299_9NEOP</name>
<dbReference type="Proteomes" id="UP000838878">
    <property type="component" value="Chromosome 11"/>
</dbReference>
<organism evidence="1 2">
    <name type="scientific">Brenthis ino</name>
    <name type="common">lesser marbled fritillary</name>
    <dbReference type="NCBI Taxonomy" id="405034"/>
    <lineage>
        <taxon>Eukaryota</taxon>
        <taxon>Metazoa</taxon>
        <taxon>Ecdysozoa</taxon>
        <taxon>Arthropoda</taxon>
        <taxon>Hexapoda</taxon>
        <taxon>Insecta</taxon>
        <taxon>Pterygota</taxon>
        <taxon>Neoptera</taxon>
        <taxon>Endopterygota</taxon>
        <taxon>Lepidoptera</taxon>
        <taxon>Glossata</taxon>
        <taxon>Ditrysia</taxon>
        <taxon>Papilionoidea</taxon>
        <taxon>Nymphalidae</taxon>
        <taxon>Heliconiinae</taxon>
        <taxon>Argynnini</taxon>
        <taxon>Brenthis</taxon>
    </lineage>
</organism>
<keyword evidence="2" id="KW-1185">Reference proteome</keyword>